<dbReference type="GO" id="GO:0015035">
    <property type="term" value="F:protein-disulfide reductase activity"/>
    <property type="evidence" value="ECO:0007669"/>
    <property type="project" value="InterPro"/>
</dbReference>
<dbReference type="InterPro" id="IPR007263">
    <property type="entry name" value="DCC1-like"/>
</dbReference>
<organism evidence="1 2">
    <name type="scientific">Asticcacaulis excentricus</name>
    <dbReference type="NCBI Taxonomy" id="78587"/>
    <lineage>
        <taxon>Bacteria</taxon>
        <taxon>Pseudomonadati</taxon>
        <taxon>Pseudomonadota</taxon>
        <taxon>Alphaproteobacteria</taxon>
        <taxon>Caulobacterales</taxon>
        <taxon>Caulobacteraceae</taxon>
        <taxon>Asticcacaulis</taxon>
    </lineage>
</organism>
<dbReference type="Pfam" id="PF04134">
    <property type="entry name" value="DCC1-like"/>
    <property type="match status" value="1"/>
</dbReference>
<protein>
    <recommendedName>
        <fullName evidence="3">Thiol-disulfide oxidoreductase DCC</fullName>
    </recommendedName>
</protein>
<dbReference type="InterPro" id="IPR044691">
    <property type="entry name" value="DCC1_Trx"/>
</dbReference>
<reference evidence="2" key="2">
    <citation type="journal article" date="2017" name="Plant Physiol. Biochem.">
        <title>Differential oxidative and antioxidative response of duckweed Lemna minor toward plant growth promoting/inhibiting bacteria.</title>
        <authorList>
            <person name="Ishizawa H."/>
            <person name="Kuroda M."/>
            <person name="Morikawa M."/>
            <person name="Ike M."/>
        </authorList>
    </citation>
    <scope>NUCLEOTIDE SEQUENCE [LARGE SCALE GENOMIC DNA]</scope>
    <source>
        <strain evidence="2">M6</strain>
    </source>
</reference>
<gene>
    <name evidence="1" type="ORF">EM6_2257</name>
</gene>
<dbReference type="AlphaFoldDB" id="A0A3G9G6T1"/>
<evidence type="ECO:0000313" key="2">
    <source>
        <dbReference type="Proteomes" id="UP000278756"/>
    </source>
</evidence>
<dbReference type="EMBL" id="AP018828">
    <property type="protein sequence ID" value="BBF81655.1"/>
    <property type="molecule type" value="Genomic_DNA"/>
</dbReference>
<reference evidence="2" key="1">
    <citation type="journal article" date="2017" name="Biotechnol. Biofuels">
        <title>Evaluation of environmental bacterial communities as a factor affecting the growth of duckweed Lemna minor.</title>
        <authorList>
            <person name="Ishizawa H."/>
            <person name="Kuroda M."/>
            <person name="Morikawa M."/>
            <person name="Ike M."/>
        </authorList>
    </citation>
    <scope>NUCLEOTIDE SEQUENCE [LARGE SCALE GENOMIC DNA]</scope>
    <source>
        <strain evidence="2">M6</strain>
    </source>
</reference>
<evidence type="ECO:0000313" key="1">
    <source>
        <dbReference type="EMBL" id="BBF81655.1"/>
    </source>
</evidence>
<accession>A0A3G9G6T1</accession>
<dbReference type="PANTHER" id="PTHR34290:SF2">
    <property type="entry name" value="OS04G0668800 PROTEIN"/>
    <property type="match status" value="1"/>
</dbReference>
<name>A0A3G9G6T1_9CAUL</name>
<dbReference type="RefSeq" id="WP_126423135.1">
    <property type="nucleotide sequence ID" value="NZ_AP018828.1"/>
</dbReference>
<dbReference type="Proteomes" id="UP000278756">
    <property type="component" value="Chromosome 2"/>
</dbReference>
<sequence length="148" mass="16197">MTQTSDESDTPAPEIAACGTVCREGLTVYFDGSCALCSTEIRYYSARAGEALRFVDVADHAVTPEPDLPREAALKRLHVRQPDGTLLSGAQAFIAIWSQVPGWRWLARLASLPGVAWCLERAYRAFLPVRPALSRLARALGAKPMRQP</sequence>
<dbReference type="OrthoDB" id="9801773at2"/>
<dbReference type="PANTHER" id="PTHR34290">
    <property type="entry name" value="SI:CH73-390P7.2"/>
    <property type="match status" value="1"/>
</dbReference>
<proteinExistence type="predicted"/>
<evidence type="ECO:0008006" key="3">
    <source>
        <dbReference type="Google" id="ProtNLM"/>
    </source>
</evidence>